<dbReference type="InterPro" id="IPR036663">
    <property type="entry name" value="Fumarylacetoacetase_C_sf"/>
</dbReference>
<proteinExistence type="predicted"/>
<protein>
    <submittedName>
        <fullName evidence="1">Fumarylacetoacetate hydrolase family protein</fullName>
    </submittedName>
</protein>
<dbReference type="AlphaFoldDB" id="A0A6S6UKH8"/>
<dbReference type="PANTHER" id="PTHR43211:SF1">
    <property type="entry name" value="BLL6422 PROTEIN"/>
    <property type="match status" value="1"/>
</dbReference>
<name>A0A6S6UKH8_9BACT</name>
<organism evidence="1">
    <name type="scientific">uncultured Aureispira sp</name>
    <dbReference type="NCBI Taxonomy" id="1331704"/>
    <lineage>
        <taxon>Bacteria</taxon>
        <taxon>Pseudomonadati</taxon>
        <taxon>Bacteroidota</taxon>
        <taxon>Saprospiria</taxon>
        <taxon>Saprospirales</taxon>
        <taxon>Saprospiraceae</taxon>
        <taxon>Aureispira</taxon>
        <taxon>environmental samples</taxon>
    </lineage>
</organism>
<dbReference type="GO" id="GO:0016787">
    <property type="term" value="F:hydrolase activity"/>
    <property type="evidence" value="ECO:0007669"/>
    <property type="project" value="UniProtKB-KW"/>
</dbReference>
<reference evidence="1" key="1">
    <citation type="submission" date="2020-01" db="EMBL/GenBank/DDBJ databases">
        <authorList>
            <person name="Meier V. D."/>
            <person name="Meier V D."/>
        </authorList>
    </citation>
    <scope>NUCLEOTIDE SEQUENCE</scope>
    <source>
        <strain evidence="1">HLG_WM_MAG_10</strain>
    </source>
</reference>
<dbReference type="PANTHER" id="PTHR43211">
    <property type="entry name" value="FUMARYLACETOACETATE HYDROLASE"/>
    <property type="match status" value="1"/>
</dbReference>
<keyword evidence="1" id="KW-0378">Hydrolase</keyword>
<gene>
    <name evidence="1" type="ORF">HELGO_WM27414</name>
</gene>
<sequence length="77" mass="8655">MSATLIIPNERSKQFGFYQSKPWTSFAPVVVTLDELENHWKDEKLCLPLRSTLNGTLIGAPNAGVECIVVHYSISEY</sequence>
<dbReference type="EMBL" id="CACVAQ010000554">
    <property type="protein sequence ID" value="CAA6830437.1"/>
    <property type="molecule type" value="Genomic_DNA"/>
</dbReference>
<accession>A0A6S6UKH8</accession>
<dbReference type="Gene3D" id="3.90.850.10">
    <property type="entry name" value="Fumarylacetoacetase-like, C-terminal domain"/>
    <property type="match status" value="1"/>
</dbReference>
<dbReference type="SUPFAM" id="SSF56529">
    <property type="entry name" value="FAH"/>
    <property type="match status" value="1"/>
</dbReference>
<evidence type="ECO:0000313" key="1">
    <source>
        <dbReference type="EMBL" id="CAA6830437.1"/>
    </source>
</evidence>